<evidence type="ECO:0000256" key="1">
    <source>
        <dbReference type="ARBA" id="ARBA00022679"/>
    </source>
</evidence>
<dbReference type="PIRSF" id="PIRSF036625">
    <property type="entry name" value="GAF_ANTAR"/>
    <property type="match status" value="1"/>
</dbReference>
<reference evidence="7 8" key="1">
    <citation type="submission" date="2019-12" db="EMBL/GenBank/DDBJ databases">
        <title>Auraticoccus cholistani sp. nov., an actinomycete isolated from soil of Cholistan desert.</title>
        <authorList>
            <person name="Cheema M.T."/>
        </authorList>
    </citation>
    <scope>NUCLEOTIDE SEQUENCE [LARGE SCALE GENOMIC DNA]</scope>
    <source>
        <strain evidence="7 8">F435</strain>
    </source>
</reference>
<dbReference type="InterPro" id="IPR029016">
    <property type="entry name" value="GAF-like_dom_sf"/>
</dbReference>
<keyword evidence="2" id="KW-0418">Kinase</keyword>
<dbReference type="InterPro" id="IPR012074">
    <property type="entry name" value="GAF_ANTAR"/>
</dbReference>
<dbReference type="SUPFAM" id="SSF52172">
    <property type="entry name" value="CheY-like"/>
    <property type="match status" value="1"/>
</dbReference>
<keyword evidence="3" id="KW-0805">Transcription regulation</keyword>
<dbReference type="InterPro" id="IPR036388">
    <property type="entry name" value="WH-like_DNA-bd_sf"/>
</dbReference>
<gene>
    <name evidence="7" type="ORF">GC722_17330</name>
</gene>
<dbReference type="GO" id="GO:0003723">
    <property type="term" value="F:RNA binding"/>
    <property type="evidence" value="ECO:0007669"/>
    <property type="project" value="InterPro"/>
</dbReference>
<dbReference type="GO" id="GO:0016301">
    <property type="term" value="F:kinase activity"/>
    <property type="evidence" value="ECO:0007669"/>
    <property type="project" value="UniProtKB-KW"/>
</dbReference>
<comment type="caution">
    <text evidence="7">The sequence shown here is derived from an EMBL/GenBank/DDBJ whole genome shotgun (WGS) entry which is preliminary data.</text>
</comment>
<evidence type="ECO:0000256" key="4">
    <source>
        <dbReference type="ARBA" id="ARBA00023163"/>
    </source>
</evidence>
<dbReference type="InterPro" id="IPR003018">
    <property type="entry name" value="GAF"/>
</dbReference>
<dbReference type="SMART" id="SM01012">
    <property type="entry name" value="ANTAR"/>
    <property type="match status" value="1"/>
</dbReference>
<name>A0A6A9V2E6_9ACTN</name>
<dbReference type="Gene3D" id="3.30.450.40">
    <property type="match status" value="1"/>
</dbReference>
<dbReference type="EMBL" id="WPCU01000010">
    <property type="protein sequence ID" value="MVA77762.1"/>
    <property type="molecule type" value="Genomic_DNA"/>
</dbReference>
<evidence type="ECO:0000313" key="7">
    <source>
        <dbReference type="EMBL" id="MVA77762.1"/>
    </source>
</evidence>
<dbReference type="AlphaFoldDB" id="A0A6A9V2E6"/>
<evidence type="ECO:0000256" key="2">
    <source>
        <dbReference type="ARBA" id="ARBA00022777"/>
    </source>
</evidence>
<proteinExistence type="predicted"/>
<dbReference type="InterPro" id="IPR011006">
    <property type="entry name" value="CheY-like_superfamily"/>
</dbReference>
<dbReference type="Pfam" id="PF03861">
    <property type="entry name" value="ANTAR"/>
    <property type="match status" value="1"/>
</dbReference>
<evidence type="ECO:0000256" key="5">
    <source>
        <dbReference type="SAM" id="MobiDB-lite"/>
    </source>
</evidence>
<dbReference type="SUPFAM" id="SSF55781">
    <property type="entry name" value="GAF domain-like"/>
    <property type="match status" value="1"/>
</dbReference>
<accession>A0A6A9V2E6</accession>
<dbReference type="Pfam" id="PF13185">
    <property type="entry name" value="GAF_2"/>
    <property type="match status" value="1"/>
</dbReference>
<dbReference type="PROSITE" id="PS50921">
    <property type="entry name" value="ANTAR"/>
    <property type="match status" value="1"/>
</dbReference>
<keyword evidence="4" id="KW-0804">Transcription</keyword>
<dbReference type="Proteomes" id="UP000435304">
    <property type="component" value="Unassembled WGS sequence"/>
</dbReference>
<evidence type="ECO:0000256" key="3">
    <source>
        <dbReference type="ARBA" id="ARBA00023015"/>
    </source>
</evidence>
<evidence type="ECO:0000259" key="6">
    <source>
        <dbReference type="PROSITE" id="PS50921"/>
    </source>
</evidence>
<keyword evidence="8" id="KW-1185">Reference proteome</keyword>
<evidence type="ECO:0000313" key="8">
    <source>
        <dbReference type="Proteomes" id="UP000435304"/>
    </source>
</evidence>
<protein>
    <submittedName>
        <fullName evidence="7">ANTAR domain-containing protein</fullName>
    </submittedName>
</protein>
<organism evidence="7 8">
    <name type="scientific">Auraticoccus cholistanensis</name>
    <dbReference type="NCBI Taxonomy" id="2656650"/>
    <lineage>
        <taxon>Bacteria</taxon>
        <taxon>Bacillati</taxon>
        <taxon>Actinomycetota</taxon>
        <taxon>Actinomycetes</taxon>
        <taxon>Propionibacteriales</taxon>
        <taxon>Propionibacteriaceae</taxon>
        <taxon>Auraticoccus</taxon>
    </lineage>
</organism>
<dbReference type="InterPro" id="IPR005561">
    <property type="entry name" value="ANTAR"/>
</dbReference>
<keyword evidence="1" id="KW-0808">Transferase</keyword>
<sequence length="233" mass="25414">MQGRDLLADQMSTLARSLQGEQDPDQLAADLVAAALELIPGAEEGSISRIYGRRKVRSLAPSSDLARHIDTLQEELGEGPCLDAAFQQETVRVPDLAAEDRWPRFAARANAAGAASMLTLQLYVEGDNLGALNLYSTRAHAFGDESEHVGLYVASHAAIAFADAQLVQDLRRGLANRDIIGQAKGILMERFGITAEQAFRLLVRVSQQDNRKLRDVAEELTRTRRTPGAPQEP</sequence>
<dbReference type="Gene3D" id="1.10.10.10">
    <property type="entry name" value="Winged helix-like DNA-binding domain superfamily/Winged helix DNA-binding domain"/>
    <property type="match status" value="1"/>
</dbReference>
<feature type="region of interest" description="Disordered" evidence="5">
    <location>
        <begin position="214"/>
        <end position="233"/>
    </location>
</feature>
<feature type="domain" description="ANTAR" evidence="6">
    <location>
        <begin position="160"/>
        <end position="221"/>
    </location>
</feature>